<evidence type="ECO:0000313" key="3">
    <source>
        <dbReference type="WBParaSite" id="nRc.2.0.1.t25117-RA"/>
    </source>
</evidence>
<proteinExistence type="predicted"/>
<accession>A0A915JGI1</accession>
<sequence>MIDMNAEKQTETERQINPEYDKKTHKSLRQLFPVRPKTVPFFRSYKNSQKPANFPLLAGFEWPFGFVIEFSVAAIKYKFTIF</sequence>
<organism evidence="2 3">
    <name type="scientific">Romanomermis culicivorax</name>
    <name type="common">Nematode worm</name>
    <dbReference type="NCBI Taxonomy" id="13658"/>
    <lineage>
        <taxon>Eukaryota</taxon>
        <taxon>Metazoa</taxon>
        <taxon>Ecdysozoa</taxon>
        <taxon>Nematoda</taxon>
        <taxon>Enoplea</taxon>
        <taxon>Dorylaimia</taxon>
        <taxon>Mermithida</taxon>
        <taxon>Mermithoidea</taxon>
        <taxon>Mermithidae</taxon>
        <taxon>Romanomermis</taxon>
    </lineage>
</organism>
<feature type="region of interest" description="Disordered" evidence="1">
    <location>
        <begin position="1"/>
        <end position="24"/>
    </location>
</feature>
<evidence type="ECO:0000313" key="2">
    <source>
        <dbReference type="Proteomes" id="UP000887565"/>
    </source>
</evidence>
<protein>
    <submittedName>
        <fullName evidence="3">Uncharacterized protein</fullName>
    </submittedName>
</protein>
<dbReference type="AlphaFoldDB" id="A0A915JGI1"/>
<dbReference type="WBParaSite" id="nRc.2.0.1.t25117-RA">
    <property type="protein sequence ID" value="nRc.2.0.1.t25117-RA"/>
    <property type="gene ID" value="nRc.2.0.1.g25117"/>
</dbReference>
<name>A0A915JGI1_ROMCU</name>
<feature type="compositionally biased region" description="Basic and acidic residues" evidence="1">
    <location>
        <begin position="1"/>
        <end position="22"/>
    </location>
</feature>
<dbReference type="Proteomes" id="UP000887565">
    <property type="component" value="Unplaced"/>
</dbReference>
<keyword evidence="2" id="KW-1185">Reference proteome</keyword>
<evidence type="ECO:0000256" key="1">
    <source>
        <dbReference type="SAM" id="MobiDB-lite"/>
    </source>
</evidence>
<reference evidence="3" key="1">
    <citation type="submission" date="2022-11" db="UniProtKB">
        <authorList>
            <consortium name="WormBaseParasite"/>
        </authorList>
    </citation>
    <scope>IDENTIFICATION</scope>
</reference>